<evidence type="ECO:0000256" key="1">
    <source>
        <dbReference type="SAM" id="MobiDB-lite"/>
    </source>
</evidence>
<dbReference type="Gene3D" id="1.25.40.10">
    <property type="entry name" value="Tetratricopeptide repeat domain"/>
    <property type="match status" value="2"/>
</dbReference>
<dbReference type="SMART" id="SM00028">
    <property type="entry name" value="TPR"/>
    <property type="match status" value="5"/>
</dbReference>
<evidence type="ECO:0000259" key="2">
    <source>
        <dbReference type="Pfam" id="PF25000"/>
    </source>
</evidence>
<gene>
    <name evidence="3" type="ORF">QC763_512660</name>
</gene>
<keyword evidence="4" id="KW-1185">Reference proteome</keyword>
<dbReference type="Pfam" id="PF25000">
    <property type="entry name" value="DUF7779"/>
    <property type="match status" value="1"/>
</dbReference>
<comment type="caution">
    <text evidence="3">The sequence shown here is derived from an EMBL/GenBank/DDBJ whole genome shotgun (WGS) entry which is preliminary data.</text>
</comment>
<proteinExistence type="predicted"/>
<dbReference type="SUPFAM" id="SSF52540">
    <property type="entry name" value="P-loop containing nucleoside triphosphate hydrolases"/>
    <property type="match status" value="1"/>
</dbReference>
<dbReference type="GeneID" id="87934167"/>
<dbReference type="Gene3D" id="3.40.50.300">
    <property type="entry name" value="P-loop containing nucleotide triphosphate hydrolases"/>
    <property type="match status" value="1"/>
</dbReference>
<dbReference type="SUPFAM" id="SSF48452">
    <property type="entry name" value="TPR-like"/>
    <property type="match status" value="2"/>
</dbReference>
<accession>A0ABR0H7Z9</accession>
<organism evidence="3 4">
    <name type="scientific">Podospora pseudopauciseta</name>
    <dbReference type="NCBI Taxonomy" id="2093780"/>
    <lineage>
        <taxon>Eukaryota</taxon>
        <taxon>Fungi</taxon>
        <taxon>Dikarya</taxon>
        <taxon>Ascomycota</taxon>
        <taxon>Pezizomycotina</taxon>
        <taxon>Sordariomycetes</taxon>
        <taxon>Sordariomycetidae</taxon>
        <taxon>Sordariales</taxon>
        <taxon>Podosporaceae</taxon>
        <taxon>Podospora</taxon>
    </lineage>
</organism>
<dbReference type="InterPro" id="IPR019734">
    <property type="entry name" value="TPR_rpt"/>
</dbReference>
<feature type="region of interest" description="Disordered" evidence="1">
    <location>
        <begin position="1"/>
        <end position="22"/>
    </location>
</feature>
<reference evidence="3 4" key="1">
    <citation type="journal article" date="2023" name="bioRxiv">
        <title>High-quality genome assemblies of four members of thePodospora anserinaspecies complex.</title>
        <authorList>
            <person name="Ament-Velasquez S.L."/>
            <person name="Vogan A.A."/>
            <person name="Wallerman O."/>
            <person name="Hartmann F."/>
            <person name="Gautier V."/>
            <person name="Silar P."/>
            <person name="Giraud T."/>
            <person name="Johannesson H."/>
        </authorList>
    </citation>
    <scope>NUCLEOTIDE SEQUENCE [LARGE SCALE GENOMIC DNA]</scope>
    <source>
        <strain evidence="3 4">CBS 411.78</strain>
    </source>
</reference>
<protein>
    <recommendedName>
        <fullName evidence="2">DUF7779 domain-containing protein</fullName>
    </recommendedName>
</protein>
<name>A0ABR0H7Z9_9PEZI</name>
<dbReference type="EMBL" id="JAFFHB010000007">
    <property type="protein sequence ID" value="KAK4664160.1"/>
    <property type="molecule type" value="Genomic_DNA"/>
</dbReference>
<feature type="domain" description="DUF7779" evidence="2">
    <location>
        <begin position="669"/>
        <end position="758"/>
    </location>
</feature>
<dbReference type="InterPro" id="IPR027417">
    <property type="entry name" value="P-loop_NTPase"/>
</dbReference>
<dbReference type="InterPro" id="IPR011990">
    <property type="entry name" value="TPR-like_helical_dom_sf"/>
</dbReference>
<dbReference type="PRINTS" id="PR00364">
    <property type="entry name" value="DISEASERSIST"/>
</dbReference>
<evidence type="ECO:0000313" key="3">
    <source>
        <dbReference type="EMBL" id="KAK4664160.1"/>
    </source>
</evidence>
<feature type="region of interest" description="Disordered" evidence="1">
    <location>
        <begin position="499"/>
        <end position="525"/>
    </location>
</feature>
<dbReference type="Proteomes" id="UP001326199">
    <property type="component" value="Unassembled WGS sequence"/>
</dbReference>
<dbReference type="InterPro" id="IPR056681">
    <property type="entry name" value="DUF7779"/>
</dbReference>
<evidence type="ECO:0000313" key="4">
    <source>
        <dbReference type="Proteomes" id="UP001326199"/>
    </source>
</evidence>
<dbReference type="RefSeq" id="XP_062764126.1">
    <property type="nucleotide sequence ID" value="XM_062913824.1"/>
</dbReference>
<sequence>MRQLTFRSKPPPRSQLRKLSFDSDQNKQTTAASALIYLLFVPDLCVKEPEKTLNSSWKQSRSSIRCPSNGKAHALGFEYHLGSLSEEESVWESVRAQAKTLVEVLKSEIIVSPIVESSAFGSSLVVFSYGLGGILVKEALSIIYHDDQSPACQNLRELHQGTVLFGTPHPTSANRDLWENLRLTLRHTVKELSRLQYIKAELKNAQVATVSENFQERLRDVSVITAYETLPTRLQKGLTWRKTILVDAQFAEISVRHENLIRLNADHFGLLGCANNDIMLVYAIKRMITKALRWASRKNSTTSSAQPPPSGNDCASIQQESIHDVLSEGSDEAWDIIDPTDADQFSHEPPPGTRGDLYLQVGRAREEINVLSDLESCPLSLQAPYTTLKPSDRNVQFTGRQKLLSYMETVLVPRKESKCELIREPHRELAICGMGGVGKTELAREFAFSRQHYFDAVIWVEAEEATQLSEGFELFATYLGANTGQDRVVSRNIAREWFNNPTKRPKARPKDATAPTEGEDGAEDTSNKKASWLLIFNNADDLSLLEDYWPDNPDGSILLTSRNLEAQVGRLTLDLEPFERKEAADLLRQLTPGINHTLPPNVQASLDIAERLGGLPLAITQIAAFITKRDKSLPEFVAFYDRYSVEKLANDRALRSRGAQYKHSIFTVWALEGLSSNSRSVLQVLSFLNPDSIKESLIRPSFPPTQVLPEEYPMDEFDLDEARSDLSQISLIRRNRDDGRLTVHRLVQDVVRSQMERPRMLQMLEFAAFLVLKGWPTAFLQFDHDTATWEASEDLLPHIIKLKGFFDRYSAEIESPEAHHSLARLLLFAGWYLRERNDFEQAKPLLLHVLRLSDASLASSSQYESNKVMTEIRADALFSLSVVEAEVNESIQQNLKYAWEHYELRVKLRDGTVLGEARVAMAHGELAHIQMLAGQYDDAIHNAQIGIDMTEVTEAYKNGSDFPTFASSHQAFALAARGDYDKAMHRLQLTLDYWTTHSSEGHLFQLGIVHRCLAFVKRKQGLLDEAFENCFEALQNFRKTVGSKSHYVAHMCSILGSYHMEKIQYETASLYLEAAVKGYRAHSCYRAQLALALFRQAKLQKAMGDTEAAELSLRESMDLYKVVSGIEDVIELTEEQLLSVVPLIWR</sequence>
<dbReference type="PANTHER" id="PTHR35205:SF1">
    <property type="entry name" value="ZU5 DOMAIN-CONTAINING PROTEIN"/>
    <property type="match status" value="1"/>
</dbReference>
<dbReference type="PANTHER" id="PTHR35205">
    <property type="entry name" value="NB-ARC AND TPR DOMAIN PROTEIN"/>
    <property type="match status" value="1"/>
</dbReference>